<name>A0A2R5GG33_9STRA</name>
<dbReference type="AlphaFoldDB" id="A0A2R5GG33"/>
<evidence type="ECO:0000313" key="1">
    <source>
        <dbReference type="EMBL" id="GBG27201.1"/>
    </source>
</evidence>
<protein>
    <submittedName>
        <fullName evidence="1">Protein kinase, putative</fullName>
    </submittedName>
</protein>
<dbReference type="GO" id="GO:0016301">
    <property type="term" value="F:kinase activity"/>
    <property type="evidence" value="ECO:0007669"/>
    <property type="project" value="UniProtKB-KW"/>
</dbReference>
<organism evidence="1 2">
    <name type="scientific">Hondaea fermentalgiana</name>
    <dbReference type="NCBI Taxonomy" id="2315210"/>
    <lineage>
        <taxon>Eukaryota</taxon>
        <taxon>Sar</taxon>
        <taxon>Stramenopiles</taxon>
        <taxon>Bigyra</taxon>
        <taxon>Labyrinthulomycetes</taxon>
        <taxon>Thraustochytrida</taxon>
        <taxon>Thraustochytriidae</taxon>
        <taxon>Hondaea</taxon>
    </lineage>
</organism>
<sequence>MATAATATVLYARASELRAAQEARADAGGKDAQKLRRPRPNAVTLRVEAEHLREGRAGARWLTAQALLDGFPREAAGRGARFFVRQPVPGQEGRYMWLLTDSPYEQLLLEDDMLQVQVVEANEFPCLAAHPDADVWNLERPGLFQRLSQHASCLAFFPAWRLCTPPALRTGTLNRTTSCSTREALPK</sequence>
<keyword evidence="1" id="KW-0808">Transferase</keyword>
<gene>
    <name evidence="1" type="ORF">FCC1311_001761</name>
</gene>
<dbReference type="EMBL" id="BEYU01000028">
    <property type="protein sequence ID" value="GBG27201.1"/>
    <property type="molecule type" value="Genomic_DNA"/>
</dbReference>
<proteinExistence type="predicted"/>
<comment type="caution">
    <text evidence="1">The sequence shown here is derived from an EMBL/GenBank/DDBJ whole genome shotgun (WGS) entry which is preliminary data.</text>
</comment>
<reference evidence="1 2" key="1">
    <citation type="submission" date="2017-12" db="EMBL/GenBank/DDBJ databases">
        <title>Sequencing, de novo assembly and annotation of complete genome of a new Thraustochytrid species, strain FCC1311.</title>
        <authorList>
            <person name="Sedici K."/>
            <person name="Godart F."/>
            <person name="Aiese Cigliano R."/>
            <person name="Sanseverino W."/>
            <person name="Barakat M."/>
            <person name="Ortet P."/>
            <person name="Marechal E."/>
            <person name="Cagnac O."/>
            <person name="Amato A."/>
        </authorList>
    </citation>
    <scope>NUCLEOTIDE SEQUENCE [LARGE SCALE GENOMIC DNA]</scope>
</reference>
<dbReference type="InParanoid" id="A0A2R5GG33"/>
<keyword evidence="1" id="KW-0418">Kinase</keyword>
<evidence type="ECO:0000313" key="2">
    <source>
        <dbReference type="Proteomes" id="UP000241890"/>
    </source>
</evidence>
<dbReference type="Proteomes" id="UP000241890">
    <property type="component" value="Unassembled WGS sequence"/>
</dbReference>
<accession>A0A2R5GG33</accession>
<keyword evidence="2" id="KW-1185">Reference proteome</keyword>